<dbReference type="EMBL" id="JAHRIQ010104883">
    <property type="protein sequence ID" value="MEQ2254959.1"/>
    <property type="molecule type" value="Genomic_DNA"/>
</dbReference>
<reference evidence="1 2" key="1">
    <citation type="submission" date="2021-06" db="EMBL/GenBank/DDBJ databases">
        <authorList>
            <person name="Palmer J.M."/>
        </authorList>
    </citation>
    <scope>NUCLEOTIDE SEQUENCE [LARGE SCALE GENOMIC DNA]</scope>
    <source>
        <strain evidence="2">if_2019</strain>
        <tissue evidence="1">Muscle</tissue>
    </source>
</reference>
<keyword evidence="2" id="KW-1185">Reference proteome</keyword>
<name>A0ABV0VCD4_9TELE</name>
<sequence>MNLSDAPFLIHRVQQDAGPPFAAIAASTLLGRLSTRFRSVFMGILNHFSRKTFVRSWTRGHRVADQQGSDPEPRAVQSGPNLILNIYIELHVVQQCLISLALHLLLIWYSPAERLAPGCT</sequence>
<dbReference type="Proteomes" id="UP001482620">
    <property type="component" value="Unassembled WGS sequence"/>
</dbReference>
<comment type="caution">
    <text evidence="1">The sequence shown here is derived from an EMBL/GenBank/DDBJ whole genome shotgun (WGS) entry which is preliminary data.</text>
</comment>
<evidence type="ECO:0000313" key="2">
    <source>
        <dbReference type="Proteomes" id="UP001482620"/>
    </source>
</evidence>
<evidence type="ECO:0000313" key="1">
    <source>
        <dbReference type="EMBL" id="MEQ2254959.1"/>
    </source>
</evidence>
<gene>
    <name evidence="1" type="ORF">ILYODFUR_008957</name>
</gene>
<organism evidence="1 2">
    <name type="scientific">Ilyodon furcidens</name>
    <name type="common">goldbreast splitfin</name>
    <dbReference type="NCBI Taxonomy" id="33524"/>
    <lineage>
        <taxon>Eukaryota</taxon>
        <taxon>Metazoa</taxon>
        <taxon>Chordata</taxon>
        <taxon>Craniata</taxon>
        <taxon>Vertebrata</taxon>
        <taxon>Euteleostomi</taxon>
        <taxon>Actinopterygii</taxon>
        <taxon>Neopterygii</taxon>
        <taxon>Teleostei</taxon>
        <taxon>Neoteleostei</taxon>
        <taxon>Acanthomorphata</taxon>
        <taxon>Ovalentaria</taxon>
        <taxon>Atherinomorphae</taxon>
        <taxon>Cyprinodontiformes</taxon>
        <taxon>Goodeidae</taxon>
        <taxon>Ilyodon</taxon>
    </lineage>
</organism>
<accession>A0ABV0VCD4</accession>
<protein>
    <submittedName>
        <fullName evidence="1">Uncharacterized protein</fullName>
    </submittedName>
</protein>
<proteinExistence type="predicted"/>